<evidence type="ECO:0000259" key="7">
    <source>
        <dbReference type="Pfam" id="PF00501"/>
    </source>
</evidence>
<dbReference type="InterPro" id="IPR020845">
    <property type="entry name" value="AMP-binding_CS"/>
</dbReference>
<accession>A0AAV5GE05</accession>
<keyword evidence="3" id="KW-0547">Nucleotide-binding</keyword>
<organism evidence="8 9">
    <name type="scientific">Rhodotorula paludigena</name>
    <dbReference type="NCBI Taxonomy" id="86838"/>
    <lineage>
        <taxon>Eukaryota</taxon>
        <taxon>Fungi</taxon>
        <taxon>Dikarya</taxon>
        <taxon>Basidiomycota</taxon>
        <taxon>Pucciniomycotina</taxon>
        <taxon>Microbotryomycetes</taxon>
        <taxon>Sporidiobolales</taxon>
        <taxon>Sporidiobolaceae</taxon>
        <taxon>Rhodotorula</taxon>
    </lineage>
</organism>
<feature type="region of interest" description="Disordered" evidence="6">
    <location>
        <begin position="1"/>
        <end position="32"/>
    </location>
</feature>
<dbReference type="GO" id="GO:0004467">
    <property type="term" value="F:long-chain fatty acid-CoA ligase activity"/>
    <property type="evidence" value="ECO:0007669"/>
    <property type="project" value="UniProtKB-EC"/>
</dbReference>
<dbReference type="AlphaFoldDB" id="A0AAV5GE05"/>
<dbReference type="GO" id="GO:0005886">
    <property type="term" value="C:plasma membrane"/>
    <property type="evidence" value="ECO:0007669"/>
    <property type="project" value="TreeGrafter"/>
</dbReference>
<comment type="caution">
    <text evidence="8">The sequence shown here is derived from an EMBL/GenBank/DDBJ whole genome shotgun (WGS) entry which is preliminary data.</text>
</comment>
<feature type="domain" description="AMP-dependent synthetase/ligase" evidence="7">
    <location>
        <begin position="96"/>
        <end position="510"/>
    </location>
</feature>
<dbReference type="Proteomes" id="UP001342314">
    <property type="component" value="Unassembled WGS sequence"/>
</dbReference>
<dbReference type="GO" id="GO:0005811">
    <property type="term" value="C:lipid droplet"/>
    <property type="evidence" value="ECO:0007669"/>
    <property type="project" value="TreeGrafter"/>
</dbReference>
<dbReference type="GO" id="GO:0035336">
    <property type="term" value="P:long-chain fatty-acyl-CoA metabolic process"/>
    <property type="evidence" value="ECO:0007669"/>
    <property type="project" value="TreeGrafter"/>
</dbReference>
<dbReference type="InterPro" id="IPR000873">
    <property type="entry name" value="AMP-dep_synth/lig_dom"/>
</dbReference>
<comment type="catalytic activity">
    <reaction evidence="5">
        <text>a long-chain fatty acid + ATP + CoA = a long-chain fatty acyl-CoA + AMP + diphosphate</text>
        <dbReference type="Rhea" id="RHEA:15421"/>
        <dbReference type="ChEBI" id="CHEBI:30616"/>
        <dbReference type="ChEBI" id="CHEBI:33019"/>
        <dbReference type="ChEBI" id="CHEBI:57287"/>
        <dbReference type="ChEBI" id="CHEBI:57560"/>
        <dbReference type="ChEBI" id="CHEBI:83139"/>
        <dbReference type="ChEBI" id="CHEBI:456215"/>
        <dbReference type="EC" id="6.2.1.3"/>
    </reaction>
</comment>
<protein>
    <recommendedName>
        <fullName evidence="7">AMP-dependent synthetase/ligase domain-containing protein</fullName>
    </recommendedName>
</protein>
<name>A0AAV5GE05_9BASI</name>
<keyword evidence="9" id="KW-1185">Reference proteome</keyword>
<reference evidence="8 9" key="1">
    <citation type="submission" date="2021-12" db="EMBL/GenBank/DDBJ databases">
        <title>High titer production of polyol ester of fatty acids by Rhodotorula paludigena BS15 towards product separation-free biomass refinery.</title>
        <authorList>
            <person name="Mano J."/>
            <person name="Ono H."/>
            <person name="Tanaka T."/>
            <person name="Naito K."/>
            <person name="Sushida H."/>
            <person name="Ike M."/>
            <person name="Tokuyasu K."/>
            <person name="Kitaoka M."/>
        </authorList>
    </citation>
    <scope>NUCLEOTIDE SEQUENCE [LARGE SCALE GENOMIC DNA]</scope>
    <source>
        <strain evidence="8 9">BS15</strain>
    </source>
</reference>
<dbReference type="SUPFAM" id="SSF56801">
    <property type="entry name" value="Acetyl-CoA synthetase-like"/>
    <property type="match status" value="1"/>
</dbReference>
<evidence type="ECO:0000256" key="1">
    <source>
        <dbReference type="ARBA" id="ARBA00006432"/>
    </source>
</evidence>
<keyword evidence="2" id="KW-0436">Ligase</keyword>
<dbReference type="EMBL" id="BQKY01000001">
    <property type="protein sequence ID" value="GJN87589.1"/>
    <property type="molecule type" value="Genomic_DNA"/>
</dbReference>
<gene>
    <name evidence="8" type="ORF">Rhopal_000544-T1</name>
</gene>
<dbReference type="PROSITE" id="PS00455">
    <property type="entry name" value="AMP_BINDING"/>
    <property type="match status" value="1"/>
</dbReference>
<evidence type="ECO:0000256" key="3">
    <source>
        <dbReference type="ARBA" id="ARBA00022741"/>
    </source>
</evidence>
<evidence type="ECO:0000256" key="2">
    <source>
        <dbReference type="ARBA" id="ARBA00022598"/>
    </source>
</evidence>
<dbReference type="Gene3D" id="3.40.50.12780">
    <property type="entry name" value="N-terminal domain of ligase-like"/>
    <property type="match status" value="1"/>
</dbReference>
<dbReference type="PANTHER" id="PTHR43272">
    <property type="entry name" value="LONG-CHAIN-FATTY-ACID--COA LIGASE"/>
    <property type="match status" value="1"/>
</dbReference>
<evidence type="ECO:0000313" key="8">
    <source>
        <dbReference type="EMBL" id="GJN87589.1"/>
    </source>
</evidence>
<dbReference type="GO" id="GO:0005783">
    <property type="term" value="C:endoplasmic reticulum"/>
    <property type="evidence" value="ECO:0007669"/>
    <property type="project" value="TreeGrafter"/>
</dbReference>
<dbReference type="PANTHER" id="PTHR43272:SF83">
    <property type="entry name" value="ACYL-COA SYNTHETASE LONG-CHAIN, ISOFORM J"/>
    <property type="match status" value="1"/>
</dbReference>
<comment type="similarity">
    <text evidence="1">Belongs to the ATP-dependent AMP-binding enzyme family.</text>
</comment>
<proteinExistence type="inferred from homology"/>
<dbReference type="Pfam" id="PF00501">
    <property type="entry name" value="AMP-binding"/>
    <property type="match status" value="1"/>
</dbReference>
<evidence type="ECO:0000256" key="6">
    <source>
        <dbReference type="SAM" id="MobiDB-lite"/>
    </source>
</evidence>
<keyword evidence="4" id="KW-0067">ATP-binding</keyword>
<evidence type="ECO:0000256" key="4">
    <source>
        <dbReference type="ARBA" id="ARBA00022840"/>
    </source>
</evidence>
<sequence>MAIKQGSVEVGPPAASGEGRARRSFVSPDELVSSPQPGKISVLAHILDHAVSEFGNVQALGWRDTIKVISEDKEVKKLVGGKETTETKTWNYFQLSEYKWWTYNDFKSRVTDVGGALRHVGCSDGTVFNIYSSTSPRWQVFANACASQSITFATAYDSLGEEGLRHSINEPEGYGIFTNATLLGTLASVAHETPSLRVVVYDGAASDIPAGALDKLKATPPSADGKKLEVYTFDEFVQLGKEHPSAPHIPKPEDIACLMYTSGSTGPPKGVQITNANVVACIGAVQKLLGHVVCKGETYIAYLPLAHIMEFAVEMCFMYVGARMGYGNVKTLTDASVRNCLGDIRELQPTIMVGVPAVWETIRKGIVSKVRSAGALKSKVFDLGVSMKRLGGRGSILGGIADKVVFEAVKQGTGGKLKYALSGGAPISKETQEFLSIALVLIIQGYGMTESTAMCCLLPPEMHQYSTVGVPVPSCEVKLVDVPDAGYKSTNTHPEGEIWIRGPSVTKGYYKQDELTKESWTDDGWFKTGDVGRWNKDGTLSVIDRKKNLVKLAGGEYIALERLESLYGSCEYSARIMVHADSNANRPMAVVFPHEANLKQLASSLGVQGDLGTLVHNKDVRDAVLKSLNQVGKKAGLKPLEQLQSVVLSDEEWTPQNGLLTAAQKLDRKKIMAKHKKDVDAVYP</sequence>
<evidence type="ECO:0000313" key="9">
    <source>
        <dbReference type="Proteomes" id="UP001342314"/>
    </source>
</evidence>
<evidence type="ECO:0000256" key="5">
    <source>
        <dbReference type="ARBA" id="ARBA00036813"/>
    </source>
</evidence>
<dbReference type="InterPro" id="IPR042099">
    <property type="entry name" value="ANL_N_sf"/>
</dbReference>
<dbReference type="GO" id="GO:0005524">
    <property type="term" value="F:ATP binding"/>
    <property type="evidence" value="ECO:0007669"/>
    <property type="project" value="UniProtKB-KW"/>
</dbReference>